<gene>
    <name evidence="3" type="ORF">DPV93_07340</name>
</gene>
<feature type="domain" description="Glycosyltransferase GT-D fold" evidence="2">
    <location>
        <begin position="237"/>
        <end position="459"/>
    </location>
</feature>
<reference evidence="3 4" key="1">
    <citation type="submission" date="2018-05" db="EMBL/GenBank/DDBJ databases">
        <title>Draft Genome Sequences for a Diverse set of 7 Haemophilus Species.</title>
        <authorList>
            <person name="Nichols M."/>
            <person name="Topaz N."/>
            <person name="Wang X."/>
            <person name="Wang X."/>
            <person name="Boxrud D."/>
        </authorList>
    </citation>
    <scope>NUCLEOTIDE SEQUENCE [LARGE SCALE GENOMIC DNA]</scope>
    <source>
        <strain evidence="3 4">C2002001239</strain>
    </source>
</reference>
<organism evidence="3 4">
    <name type="scientific">Haemophilus sputorum</name>
    <dbReference type="NCBI Taxonomy" id="1078480"/>
    <lineage>
        <taxon>Bacteria</taxon>
        <taxon>Pseudomonadati</taxon>
        <taxon>Pseudomonadota</taxon>
        <taxon>Gammaproteobacteria</taxon>
        <taxon>Pasteurellales</taxon>
        <taxon>Pasteurellaceae</taxon>
        <taxon>Haemophilus</taxon>
    </lineage>
</organism>
<evidence type="ECO:0000259" key="1">
    <source>
        <dbReference type="Pfam" id="PF01755"/>
    </source>
</evidence>
<feature type="domain" description="Glycosyl transferase family 25" evidence="1">
    <location>
        <begin position="5"/>
        <end position="142"/>
    </location>
</feature>
<evidence type="ECO:0000313" key="4">
    <source>
        <dbReference type="Proteomes" id="UP000253872"/>
    </source>
</evidence>
<evidence type="ECO:0000259" key="2">
    <source>
        <dbReference type="Pfam" id="PF08759"/>
    </source>
</evidence>
<dbReference type="STRING" id="1035839.GCA_000238795_00914"/>
<dbReference type="Pfam" id="PF01755">
    <property type="entry name" value="Glyco_transf_25"/>
    <property type="match status" value="1"/>
</dbReference>
<comment type="caution">
    <text evidence="3">The sequence shown here is derived from an EMBL/GenBank/DDBJ whole genome shotgun (WGS) entry which is preliminary data.</text>
</comment>
<name>A0A369YGM9_9PAST</name>
<dbReference type="AlphaFoldDB" id="A0A369YGM9"/>
<protein>
    <submittedName>
        <fullName evidence="3">SP_1767 family glycosyltransferase</fullName>
    </submittedName>
</protein>
<keyword evidence="3" id="KW-0808">Transferase</keyword>
<evidence type="ECO:0000313" key="3">
    <source>
        <dbReference type="EMBL" id="RDE71425.1"/>
    </source>
</evidence>
<accession>A0A369YGM9</accession>
<dbReference type="InterPro" id="IPR014869">
    <property type="entry name" value="GT-D"/>
</dbReference>
<dbReference type="Proteomes" id="UP000253872">
    <property type="component" value="Unassembled WGS sequence"/>
</dbReference>
<dbReference type="GO" id="GO:0016740">
    <property type="term" value="F:transferase activity"/>
    <property type="evidence" value="ECO:0007669"/>
    <property type="project" value="UniProtKB-KW"/>
</dbReference>
<dbReference type="NCBIfam" id="TIGR03728">
    <property type="entry name" value="glyco_access_1"/>
    <property type="match status" value="1"/>
</dbReference>
<dbReference type="RefSeq" id="WP_007523768.1">
    <property type="nucleotide sequence ID" value="NZ_QEPN01000005.1"/>
</dbReference>
<dbReference type="InterPro" id="IPR002654">
    <property type="entry name" value="Glyco_trans_25"/>
</dbReference>
<dbReference type="EMBL" id="QEPN01000005">
    <property type="protein sequence ID" value="RDE71425.1"/>
    <property type="molecule type" value="Genomic_DNA"/>
</dbReference>
<dbReference type="Pfam" id="PF08759">
    <property type="entry name" value="GT-D"/>
    <property type="match status" value="1"/>
</dbReference>
<proteinExistence type="predicted"/>
<sequence length="481" mass="55487">MKGFVIYLPSQKTELAHFLAQADGCNYTPIVSVSSELVSQFGGETVFNLSKAKAILHREITVDEIANTLSHIECWRKIAADETIADNEFAIVAEADLQLSPNYFSALQEYVNGYLAGSQYQLALLECSRQHEFWDDKIYQGEGRLNSALFRRIEHYNLAHCQMYLIRKAFIKDMLNKLTSEKPYWLAHRLGDFCDIDNLIQTLPLIAQANHKVLPRQIKVKSVDETLDFMLQNPCSVIRFGDGEFILIKGNWIVYQDYDPKLAAELENILRMESNENRLICLPPMFDSLSPYIDSTQSYWRTHLNNHSLYYENVCTASEYANTFLSRPYIDWQDKTQSALWFEKLKQLWQDKDLLIVEGVTSRSGVGNDLFDNAHSIKRIICPARDAYSYIEQIQQAIIQHAENRLILLMLGPTAKVLAYNLSELGYRAIDIGHIDSEYEWFKMGATEKVRFTHKHTADFNEDGIKLENDAVYEQQIICRI</sequence>